<comment type="caution">
    <text evidence="1">The sequence shown here is derived from an EMBL/GenBank/DDBJ whole genome shotgun (WGS) entry which is preliminary data.</text>
</comment>
<reference evidence="1" key="2">
    <citation type="submission" date="2023-05" db="EMBL/GenBank/DDBJ databases">
        <authorList>
            <person name="Fouks B."/>
        </authorList>
    </citation>
    <scope>NUCLEOTIDE SEQUENCE</scope>
    <source>
        <strain evidence="1">Stay&amp;Tobe</strain>
        <tissue evidence="1">Testes</tissue>
    </source>
</reference>
<name>A0AAD8A467_DIPPU</name>
<evidence type="ECO:0000313" key="2">
    <source>
        <dbReference type="Proteomes" id="UP001233999"/>
    </source>
</evidence>
<feature type="non-terminal residue" evidence="1">
    <location>
        <position position="82"/>
    </location>
</feature>
<sequence>LFTSESRQTQSHHLDLDDDHEFEFRLSRPLRRASSVASTSRCCFLVGASAAEGETSDTVTLPQSFPPLPHNRRLQCYVRLTN</sequence>
<feature type="non-terminal residue" evidence="1">
    <location>
        <position position="1"/>
    </location>
</feature>
<organism evidence="1 2">
    <name type="scientific">Diploptera punctata</name>
    <name type="common">Pacific beetle cockroach</name>
    <dbReference type="NCBI Taxonomy" id="6984"/>
    <lineage>
        <taxon>Eukaryota</taxon>
        <taxon>Metazoa</taxon>
        <taxon>Ecdysozoa</taxon>
        <taxon>Arthropoda</taxon>
        <taxon>Hexapoda</taxon>
        <taxon>Insecta</taxon>
        <taxon>Pterygota</taxon>
        <taxon>Neoptera</taxon>
        <taxon>Polyneoptera</taxon>
        <taxon>Dictyoptera</taxon>
        <taxon>Blattodea</taxon>
        <taxon>Blaberoidea</taxon>
        <taxon>Blaberidae</taxon>
        <taxon>Diplopterinae</taxon>
        <taxon>Diploptera</taxon>
    </lineage>
</organism>
<proteinExistence type="predicted"/>
<keyword evidence="2" id="KW-1185">Reference proteome</keyword>
<reference evidence="1" key="1">
    <citation type="journal article" date="2023" name="IScience">
        <title>Live-bearing cockroach genome reveals convergent evolutionary mechanisms linked to viviparity in insects and beyond.</title>
        <authorList>
            <person name="Fouks B."/>
            <person name="Harrison M.C."/>
            <person name="Mikhailova A.A."/>
            <person name="Marchal E."/>
            <person name="English S."/>
            <person name="Carruthers M."/>
            <person name="Jennings E.C."/>
            <person name="Chiamaka E.L."/>
            <person name="Frigard R.A."/>
            <person name="Pippel M."/>
            <person name="Attardo G.M."/>
            <person name="Benoit J.B."/>
            <person name="Bornberg-Bauer E."/>
            <person name="Tobe S.S."/>
        </authorList>
    </citation>
    <scope>NUCLEOTIDE SEQUENCE</scope>
    <source>
        <strain evidence="1">Stay&amp;Tobe</strain>
    </source>
</reference>
<protein>
    <submittedName>
        <fullName evidence="1">Uncharacterized protein</fullName>
    </submittedName>
</protein>
<accession>A0AAD8A467</accession>
<dbReference type="EMBL" id="JASPKZ010003844">
    <property type="protein sequence ID" value="KAJ9592149.1"/>
    <property type="molecule type" value="Genomic_DNA"/>
</dbReference>
<dbReference type="AlphaFoldDB" id="A0AAD8A467"/>
<dbReference type="Proteomes" id="UP001233999">
    <property type="component" value="Unassembled WGS sequence"/>
</dbReference>
<gene>
    <name evidence="1" type="ORF">L9F63_001265</name>
</gene>
<evidence type="ECO:0000313" key="1">
    <source>
        <dbReference type="EMBL" id="KAJ9592149.1"/>
    </source>
</evidence>